<keyword evidence="2" id="KW-0808">Transferase</keyword>
<gene>
    <name evidence="2" type="ORF">ABIC75_002520</name>
</gene>
<dbReference type="Pfam" id="PF05050">
    <property type="entry name" value="Methyltransf_21"/>
    <property type="match status" value="1"/>
</dbReference>
<dbReference type="PANTHER" id="PTHR36973:SF4">
    <property type="entry name" value="NODULATION PROTEIN"/>
    <property type="match status" value="1"/>
</dbReference>
<reference evidence="2 3" key="1">
    <citation type="submission" date="2024-06" db="EMBL/GenBank/DDBJ databases">
        <title>Sorghum-associated microbial communities from plants grown in Nebraska, USA.</title>
        <authorList>
            <person name="Schachtman D."/>
        </authorList>
    </citation>
    <scope>NUCLEOTIDE SEQUENCE [LARGE SCALE GENOMIC DNA]</scope>
    <source>
        <strain evidence="2 3">1073</strain>
    </source>
</reference>
<comment type="caution">
    <text evidence="2">The sequence shown here is derived from an EMBL/GenBank/DDBJ whole genome shotgun (WGS) entry which is preliminary data.</text>
</comment>
<evidence type="ECO:0000313" key="3">
    <source>
        <dbReference type="Proteomes" id="UP001549184"/>
    </source>
</evidence>
<dbReference type="InterPro" id="IPR029063">
    <property type="entry name" value="SAM-dependent_MTases_sf"/>
</dbReference>
<evidence type="ECO:0000259" key="1">
    <source>
        <dbReference type="Pfam" id="PF05050"/>
    </source>
</evidence>
<dbReference type="NCBIfam" id="TIGR01444">
    <property type="entry name" value="fkbM_fam"/>
    <property type="match status" value="1"/>
</dbReference>
<accession>A0ABV2JYF0</accession>
<dbReference type="RefSeq" id="WP_354014176.1">
    <property type="nucleotide sequence ID" value="NZ_JBEPMU010000003.1"/>
</dbReference>
<dbReference type="Proteomes" id="UP001549184">
    <property type="component" value="Unassembled WGS sequence"/>
</dbReference>
<protein>
    <submittedName>
        <fullName evidence="2">FkbM family methyltransferase</fullName>
    </submittedName>
</protein>
<organism evidence="2 3">
    <name type="scientific">Dyella japonica</name>
    <dbReference type="NCBI Taxonomy" id="231455"/>
    <lineage>
        <taxon>Bacteria</taxon>
        <taxon>Pseudomonadati</taxon>
        <taxon>Pseudomonadota</taxon>
        <taxon>Gammaproteobacteria</taxon>
        <taxon>Lysobacterales</taxon>
        <taxon>Rhodanobacteraceae</taxon>
        <taxon>Dyella</taxon>
    </lineage>
</organism>
<dbReference type="InterPro" id="IPR053188">
    <property type="entry name" value="FkbM_Methyltransferase"/>
</dbReference>
<dbReference type="GO" id="GO:0032259">
    <property type="term" value="P:methylation"/>
    <property type="evidence" value="ECO:0007669"/>
    <property type="project" value="UniProtKB-KW"/>
</dbReference>
<sequence length="488" mass="54970">MTVVSYAQNQEDIMLHRVLRDVSHGFYVDVGAQQPIVDSVTKLFYDQGWRGINIDPLPQWHRMLEEDRPHDINLQLALGEQPGRISLYAIADTGLSTADQEFARRHAELGYEATEIVVDVRTLDDVCAQYAPADVHFLKIDVEGAEEGVLRGFSFERIRPWVVVVEAVEPVAQREGDAASEAVTTHQRWEPILLEKGYEFVYWDGLNRFYLAKEHLSLRNRFDAPPNPLDAFVRYNDLAKHARILQLEAERKGLVDAAELASLRQRLGDFHGLAESAQNRLYRIGELEQEAAHLQGRLAALEEHNRVMQDVVALLREDVERAGSLSFERDQLKAELAQRLGEMEGLRSALTEAQTKLDQVIGSRSWQMTKPFRFVGRVFRGNVKRPALIDANGRSLPKRAARRVMFIGARFLQEHPAARRAVERMLGASPSLRARLAAFSRHNAPYINPDAAASVHGAAVAGRHGRSPDVSVIYARMQSVISSSKNPR</sequence>
<keyword evidence="3" id="KW-1185">Reference proteome</keyword>
<proteinExistence type="predicted"/>
<keyword evidence="2" id="KW-0489">Methyltransferase</keyword>
<dbReference type="InterPro" id="IPR006342">
    <property type="entry name" value="FkbM_mtfrase"/>
</dbReference>
<feature type="domain" description="Methyltransferase FkbM" evidence="1">
    <location>
        <begin position="29"/>
        <end position="200"/>
    </location>
</feature>
<dbReference type="SUPFAM" id="SSF53335">
    <property type="entry name" value="S-adenosyl-L-methionine-dependent methyltransferases"/>
    <property type="match status" value="1"/>
</dbReference>
<dbReference type="Gene3D" id="3.40.50.150">
    <property type="entry name" value="Vaccinia Virus protein VP39"/>
    <property type="match status" value="1"/>
</dbReference>
<dbReference type="PANTHER" id="PTHR36973">
    <property type="entry name" value="SLL1456 PROTEIN-RELATED"/>
    <property type="match status" value="1"/>
</dbReference>
<dbReference type="EMBL" id="JBEPMU010000003">
    <property type="protein sequence ID" value="MET3652788.1"/>
    <property type="molecule type" value="Genomic_DNA"/>
</dbReference>
<name>A0ABV2JYF0_9GAMM</name>
<dbReference type="GO" id="GO:0008168">
    <property type="term" value="F:methyltransferase activity"/>
    <property type="evidence" value="ECO:0007669"/>
    <property type="project" value="UniProtKB-KW"/>
</dbReference>
<evidence type="ECO:0000313" key="2">
    <source>
        <dbReference type="EMBL" id="MET3652788.1"/>
    </source>
</evidence>